<dbReference type="PANTHER" id="PTHR37049">
    <property type="entry name" value="PEPTIDASE S41 FAMILY PROTEIN"/>
    <property type="match status" value="1"/>
</dbReference>
<evidence type="ECO:0000313" key="1">
    <source>
        <dbReference type="EMBL" id="RIB30102.1"/>
    </source>
</evidence>
<accession>A0A397W7U7</accession>
<sequence length="563" mass="64209">MGIYIRTIETLKSIFGSFYSFLDQVRDPPTKGFTYKSIDLLSELDSLLKNDYKTNIQFMYDIYDTVRTLKDAHTKFYTACFQAFIFDQQFSMYSIVRDDGTQQIKVFNDSINKNNIDCQVTHIDDEPAMDVIVKFANESIRTSRDLGVRFNNALASLTLQGGKIRLDSLSQQFTNRELLPKNLTISYTLDCDGKINKITRGWKITARNESIFNNFTDSTSYWSNVCINQPLQASSGLSYESKRELYEYEPTLEEGKLIIDAHIIRFYTLRDFGVVVISTEKYTSNNLLLLDLFSTINQGFQSFVNIGIKKVVLDLTNNSGGNAFITHFITQLLFRNIRNFPFDIKVTDAAKLVTEQSTLKNTFTEFDINSHYISEKTNASFANVSDFIGNNYYIRGGLKIRYSNKGFNSDEEIIRELLGNISKPLPWTAENLIILTNGFCGSACAHITQRLAEVNVKTVAVGGFSNVPLSFACFAGGFVITSDTLFDYLKNLTLLDNPLMPKQFPLATTIYFTVNEAYSIKNSNEILEFSFRPANYRLYYDEKSIRDPSKLWVQAAAFLENKH</sequence>
<evidence type="ECO:0000313" key="2">
    <source>
        <dbReference type="Proteomes" id="UP000266673"/>
    </source>
</evidence>
<dbReference type="OrthoDB" id="27214at2759"/>
<name>A0A397W7U7_9GLOM</name>
<gene>
    <name evidence="1" type="ORF">C2G38_2027119</name>
</gene>
<proteinExistence type="predicted"/>
<dbReference type="Gene3D" id="3.90.226.10">
    <property type="entry name" value="2-enoyl-CoA Hydratase, Chain A, domain 1"/>
    <property type="match status" value="1"/>
</dbReference>
<dbReference type="STRING" id="44941.A0A397W7U7"/>
<protein>
    <recommendedName>
        <fullName evidence="3">Tail specific protease domain-containing protein</fullName>
    </recommendedName>
</protein>
<dbReference type="InterPro" id="IPR029045">
    <property type="entry name" value="ClpP/crotonase-like_dom_sf"/>
</dbReference>
<dbReference type="PANTHER" id="PTHR37049:SF4">
    <property type="entry name" value="RHODANESE DOMAIN-CONTAINING PROTEIN"/>
    <property type="match status" value="1"/>
</dbReference>
<dbReference type="SUPFAM" id="SSF52096">
    <property type="entry name" value="ClpP/crotonase"/>
    <property type="match status" value="1"/>
</dbReference>
<organism evidence="1 2">
    <name type="scientific">Gigaspora rosea</name>
    <dbReference type="NCBI Taxonomy" id="44941"/>
    <lineage>
        <taxon>Eukaryota</taxon>
        <taxon>Fungi</taxon>
        <taxon>Fungi incertae sedis</taxon>
        <taxon>Mucoromycota</taxon>
        <taxon>Glomeromycotina</taxon>
        <taxon>Glomeromycetes</taxon>
        <taxon>Diversisporales</taxon>
        <taxon>Gigasporaceae</taxon>
        <taxon>Gigaspora</taxon>
    </lineage>
</organism>
<dbReference type="InterPro" id="IPR052766">
    <property type="entry name" value="S41A_metabolite_peptidase"/>
</dbReference>
<dbReference type="EMBL" id="QKWP01000021">
    <property type="protein sequence ID" value="RIB30102.1"/>
    <property type="molecule type" value="Genomic_DNA"/>
</dbReference>
<reference evidence="1 2" key="1">
    <citation type="submission" date="2018-06" db="EMBL/GenBank/DDBJ databases">
        <title>Comparative genomics reveals the genomic features of Rhizophagus irregularis, R. cerebriforme, R. diaphanum and Gigaspora rosea, and their symbiotic lifestyle signature.</title>
        <authorList>
            <person name="Morin E."/>
            <person name="San Clemente H."/>
            <person name="Chen E.C.H."/>
            <person name="De La Providencia I."/>
            <person name="Hainaut M."/>
            <person name="Kuo A."/>
            <person name="Kohler A."/>
            <person name="Murat C."/>
            <person name="Tang N."/>
            <person name="Roy S."/>
            <person name="Loubradou J."/>
            <person name="Henrissat B."/>
            <person name="Grigoriev I.V."/>
            <person name="Corradi N."/>
            <person name="Roux C."/>
            <person name="Martin F.M."/>
        </authorList>
    </citation>
    <scope>NUCLEOTIDE SEQUENCE [LARGE SCALE GENOMIC DNA]</scope>
    <source>
        <strain evidence="1 2">DAOM 194757</strain>
    </source>
</reference>
<dbReference type="AlphaFoldDB" id="A0A397W7U7"/>
<keyword evidence="2" id="KW-1185">Reference proteome</keyword>
<evidence type="ECO:0008006" key="3">
    <source>
        <dbReference type="Google" id="ProtNLM"/>
    </source>
</evidence>
<comment type="caution">
    <text evidence="1">The sequence shown here is derived from an EMBL/GenBank/DDBJ whole genome shotgun (WGS) entry which is preliminary data.</text>
</comment>
<dbReference type="Proteomes" id="UP000266673">
    <property type="component" value="Unassembled WGS sequence"/>
</dbReference>